<feature type="transmembrane region" description="Helical" evidence="5">
    <location>
        <begin position="260"/>
        <end position="278"/>
    </location>
</feature>
<reference evidence="7 8" key="1">
    <citation type="submission" date="2024-10" db="EMBL/GenBank/DDBJ databases">
        <title>The Natural Products Discovery Center: Release of the First 8490 Sequenced Strains for Exploring Actinobacteria Biosynthetic Diversity.</title>
        <authorList>
            <person name="Kalkreuter E."/>
            <person name="Kautsar S.A."/>
            <person name="Yang D."/>
            <person name="Bader C.D."/>
            <person name="Teijaro C.N."/>
            <person name="Fluegel L."/>
            <person name="Davis C.M."/>
            <person name="Simpson J.R."/>
            <person name="Lauterbach L."/>
            <person name="Steele A.D."/>
            <person name="Gui C."/>
            <person name="Meng S."/>
            <person name="Li G."/>
            <person name="Viehrig K."/>
            <person name="Ye F."/>
            <person name="Su P."/>
            <person name="Kiefer A.F."/>
            <person name="Nichols A."/>
            <person name="Cepeda A.J."/>
            <person name="Yan W."/>
            <person name="Fan B."/>
            <person name="Jiang Y."/>
            <person name="Adhikari A."/>
            <person name="Zheng C.-J."/>
            <person name="Schuster L."/>
            <person name="Cowan T.M."/>
            <person name="Smanski M.J."/>
            <person name="Chevrette M.G."/>
            <person name="De Carvalho L.P.S."/>
            <person name="Shen B."/>
        </authorList>
    </citation>
    <scope>NUCLEOTIDE SEQUENCE [LARGE SCALE GENOMIC DNA]</scope>
    <source>
        <strain evidence="7 8">NPDC020602</strain>
    </source>
</reference>
<feature type="transmembrane region" description="Helical" evidence="5">
    <location>
        <begin position="92"/>
        <end position="120"/>
    </location>
</feature>
<evidence type="ECO:0000256" key="2">
    <source>
        <dbReference type="ARBA" id="ARBA00022692"/>
    </source>
</evidence>
<dbReference type="PROSITE" id="PS50850">
    <property type="entry name" value="MFS"/>
    <property type="match status" value="1"/>
</dbReference>
<feature type="transmembrane region" description="Helical" evidence="5">
    <location>
        <begin position="222"/>
        <end position="240"/>
    </location>
</feature>
<dbReference type="SUPFAM" id="SSF103473">
    <property type="entry name" value="MFS general substrate transporter"/>
    <property type="match status" value="1"/>
</dbReference>
<name>A0ABW7UGM4_9ACTN</name>
<evidence type="ECO:0000313" key="7">
    <source>
        <dbReference type="EMBL" id="MFI1718748.1"/>
    </source>
</evidence>
<dbReference type="RefSeq" id="WP_398713396.1">
    <property type="nucleotide sequence ID" value="NZ_JBIRUI010000026.1"/>
</dbReference>
<keyword evidence="4 5" id="KW-0472">Membrane</keyword>
<dbReference type="EMBL" id="JBIRUI010000026">
    <property type="protein sequence ID" value="MFI1718748.1"/>
    <property type="molecule type" value="Genomic_DNA"/>
</dbReference>
<keyword evidence="8" id="KW-1185">Reference proteome</keyword>
<proteinExistence type="predicted"/>
<evidence type="ECO:0000256" key="1">
    <source>
        <dbReference type="ARBA" id="ARBA00004651"/>
    </source>
</evidence>
<keyword evidence="3 5" id="KW-1133">Transmembrane helix</keyword>
<comment type="subcellular location">
    <subcellularLocation>
        <location evidence="1">Cell membrane</location>
        <topology evidence="1">Multi-pass membrane protein</topology>
    </subcellularLocation>
</comment>
<gene>
    <name evidence="7" type="ORF">ACH407_34955</name>
</gene>
<feature type="transmembrane region" description="Helical" evidence="5">
    <location>
        <begin position="60"/>
        <end position="80"/>
    </location>
</feature>
<dbReference type="Pfam" id="PF07690">
    <property type="entry name" value="MFS_1"/>
    <property type="match status" value="1"/>
</dbReference>
<keyword evidence="2 5" id="KW-0812">Transmembrane</keyword>
<dbReference type="PANTHER" id="PTHR11662">
    <property type="entry name" value="SOLUTE CARRIER FAMILY 17"/>
    <property type="match status" value="1"/>
</dbReference>
<protein>
    <submittedName>
        <fullName evidence="7">MFS transporter</fullName>
    </submittedName>
</protein>
<feature type="transmembrane region" description="Helical" evidence="5">
    <location>
        <begin position="345"/>
        <end position="363"/>
    </location>
</feature>
<evidence type="ECO:0000256" key="5">
    <source>
        <dbReference type="SAM" id="Phobius"/>
    </source>
</evidence>
<feature type="domain" description="Major facilitator superfamily (MFS) profile" evidence="6">
    <location>
        <begin position="23"/>
        <end position="403"/>
    </location>
</feature>
<dbReference type="InterPro" id="IPR020846">
    <property type="entry name" value="MFS_dom"/>
</dbReference>
<feature type="transmembrane region" description="Helical" evidence="5">
    <location>
        <begin position="290"/>
        <end position="309"/>
    </location>
</feature>
<evidence type="ECO:0000256" key="4">
    <source>
        <dbReference type="ARBA" id="ARBA00023136"/>
    </source>
</evidence>
<evidence type="ECO:0000313" key="8">
    <source>
        <dbReference type="Proteomes" id="UP001611339"/>
    </source>
</evidence>
<feature type="transmembrane region" description="Helical" evidence="5">
    <location>
        <begin position="375"/>
        <end position="397"/>
    </location>
</feature>
<dbReference type="CDD" id="cd17319">
    <property type="entry name" value="MFS_ExuT_GudP_like"/>
    <property type="match status" value="1"/>
</dbReference>
<comment type="caution">
    <text evidence="7">The sequence shown here is derived from an EMBL/GenBank/DDBJ whole genome shotgun (WGS) entry which is preliminary data.</text>
</comment>
<dbReference type="Gene3D" id="1.20.1250.20">
    <property type="entry name" value="MFS general substrate transporter like domains"/>
    <property type="match status" value="2"/>
</dbReference>
<dbReference type="InterPro" id="IPR011701">
    <property type="entry name" value="MFS"/>
</dbReference>
<dbReference type="PANTHER" id="PTHR11662:SF399">
    <property type="entry name" value="FI19708P1-RELATED"/>
    <property type="match status" value="1"/>
</dbReference>
<organism evidence="7 8">
    <name type="scientific">Streptomyces litmocidini</name>
    <dbReference type="NCBI Taxonomy" id="67318"/>
    <lineage>
        <taxon>Bacteria</taxon>
        <taxon>Bacillati</taxon>
        <taxon>Actinomycetota</taxon>
        <taxon>Actinomycetes</taxon>
        <taxon>Kitasatosporales</taxon>
        <taxon>Streptomycetaceae</taxon>
        <taxon>Streptomyces</taxon>
    </lineage>
</organism>
<dbReference type="InterPro" id="IPR036259">
    <property type="entry name" value="MFS_trans_sf"/>
</dbReference>
<sequence length="424" mass="43986">MPAPPLPPSPAAPPARRGTVRLTVALLFAAWLVDYADRLVINLVLPSLGAEFDLDRTRQGLVVSAFFLAYALCQIPGGLLADRFGGRRVTLWALLSWSVFTALTGFAWSFAVLLALRFAFGAAEGVFPPASMKVLVERTTPEERGSANGTVMSSNALAAVVTPLAVAPLVAAFGWRSAFWSTAALGVLVLVAVRLRLPAPLPRAEGAGTPRPALRAVLRKGVLWRFALMMFGYNTIVWGLNTWVPSYLSEEHGVSLTEAGALVAVPALGAAVATVLGGRLSDRLGGRHRLIVVPGMTVAAVALLLMANAPSLTGFVVLGTVAVFAASLAYMPIFAVPLAGLAPGYVGVGSAVVILGGQVAGMVAPPVMGALADAFSFHVAFGFLVLGAVIAAVMACLTPQDADAFRAAADRAPRPSRTTKESLA</sequence>
<dbReference type="InterPro" id="IPR050382">
    <property type="entry name" value="MFS_Na/Anion_cotransporter"/>
</dbReference>
<accession>A0ABW7UGM4</accession>
<evidence type="ECO:0000259" key="6">
    <source>
        <dbReference type="PROSITE" id="PS50850"/>
    </source>
</evidence>
<dbReference type="Proteomes" id="UP001611339">
    <property type="component" value="Unassembled WGS sequence"/>
</dbReference>
<evidence type="ECO:0000256" key="3">
    <source>
        <dbReference type="ARBA" id="ARBA00022989"/>
    </source>
</evidence>
<feature type="transmembrane region" description="Helical" evidence="5">
    <location>
        <begin position="315"/>
        <end position="338"/>
    </location>
</feature>